<gene>
    <name evidence="2" type="ORF">A3SI_13422</name>
</gene>
<keyword evidence="3" id="KW-1185">Reference proteome</keyword>
<dbReference type="STRING" id="1189621.A3SI_13422"/>
<feature type="transmembrane region" description="Helical" evidence="1">
    <location>
        <begin position="92"/>
        <end position="110"/>
    </location>
</feature>
<keyword evidence="1" id="KW-0472">Membrane</keyword>
<evidence type="ECO:0000256" key="1">
    <source>
        <dbReference type="SAM" id="Phobius"/>
    </source>
</evidence>
<dbReference type="EMBL" id="AJYA01000030">
    <property type="protein sequence ID" value="EIM75408.1"/>
    <property type="molecule type" value="Genomic_DNA"/>
</dbReference>
<feature type="transmembrane region" description="Helical" evidence="1">
    <location>
        <begin position="160"/>
        <end position="179"/>
    </location>
</feature>
<feature type="transmembrane region" description="Helical" evidence="1">
    <location>
        <begin position="116"/>
        <end position="135"/>
    </location>
</feature>
<sequence length="229" mass="26614">MKISPKDIQYLEEKTTQLPIHSEELYIEMLDHILCAYEASGTEDVHTFWVKEKENWTGWKLFKIRFKHENALSLVFASCFLKSTFSLKQTNLLSILLLFGLSIAICYTYLNQDFIIIPFCLLLVILPILFNAWIYHTKDTFGERTPELKGKGLYSSRRDAFNVLITAHLFGWGIFLFTIKQLNDFESVFNVLTTNPATTTAMLFMLLLANRALLKVYQTKLKPCLYETK</sequence>
<dbReference type="Proteomes" id="UP000005551">
    <property type="component" value="Unassembled WGS sequence"/>
</dbReference>
<protein>
    <submittedName>
        <fullName evidence="2">Uncharacterized protein</fullName>
    </submittedName>
</protein>
<comment type="caution">
    <text evidence="2">The sequence shown here is derived from an EMBL/GenBank/DDBJ whole genome shotgun (WGS) entry which is preliminary data.</text>
</comment>
<keyword evidence="1" id="KW-0812">Transmembrane</keyword>
<reference evidence="2 3" key="1">
    <citation type="submission" date="2012-05" db="EMBL/GenBank/DDBJ databases">
        <title>Genome sequence of Nitritalea halalkaliphila LW7.</title>
        <authorList>
            <person name="Jangir P.K."/>
            <person name="Singh A."/>
            <person name="Shivaji S."/>
            <person name="Sharma R."/>
        </authorList>
    </citation>
    <scope>NUCLEOTIDE SEQUENCE [LARGE SCALE GENOMIC DNA]</scope>
    <source>
        <strain evidence="2 3">LW7</strain>
    </source>
</reference>
<organism evidence="2 3">
    <name type="scientific">Nitritalea halalkaliphila LW7</name>
    <dbReference type="NCBI Taxonomy" id="1189621"/>
    <lineage>
        <taxon>Bacteria</taxon>
        <taxon>Pseudomonadati</taxon>
        <taxon>Bacteroidota</taxon>
        <taxon>Cytophagia</taxon>
        <taxon>Cytophagales</taxon>
        <taxon>Cyclobacteriaceae</taxon>
        <taxon>Nitritalea</taxon>
    </lineage>
</organism>
<dbReference type="OrthoDB" id="838860at2"/>
<evidence type="ECO:0000313" key="3">
    <source>
        <dbReference type="Proteomes" id="UP000005551"/>
    </source>
</evidence>
<dbReference type="AlphaFoldDB" id="I5C0Q6"/>
<proteinExistence type="predicted"/>
<keyword evidence="1" id="KW-1133">Transmembrane helix</keyword>
<feature type="transmembrane region" description="Helical" evidence="1">
    <location>
        <begin position="191"/>
        <end position="213"/>
    </location>
</feature>
<name>I5C0Q6_9BACT</name>
<evidence type="ECO:0000313" key="2">
    <source>
        <dbReference type="EMBL" id="EIM75408.1"/>
    </source>
</evidence>
<dbReference type="RefSeq" id="WP_009055863.1">
    <property type="nucleotide sequence ID" value="NZ_AJYA01000030.1"/>
</dbReference>
<accession>I5C0Q6</accession>